<sequence length="1132" mass="129668">MHNDALPMILEAALSKELKQQLMMVSGDIPNRDFHAYAKYLQELENRRRYFATIEAPTPRPSAPAPRNQIPRNLVPRTVPVSTQKLQYPLGLEVADGHLSGTSQITHVVKLEVQTGMHLEAMYLLVTHLAHTSILLGYPWFALHDAVIRPKAGTITFDSTYCNKHCQTDPTTLRLRSEEPTTKSMTPEVVLETLTVPTTPRLRSDPIKCAQISALAFKKFAKRKDYQIFSCSLRDLERATAQGTETGDRGLSLQRMEEELAEPMNLTPNLRLDNMQTDLEAYRKSKDVDPALILPNQYHEYLDVFSRKDAKTLPPHRSYDHAIDLVPGKEPPYGPLYSMSRDESEELLRELKSQLDSGFIRASRSPAASPVLFVKKPGGGLRFCVDYRGLNAITVKNRYPLPLITETLARLSKAKRYTKLDIISAFNRLRIKEGDEWKTAFRTRYGLFEYLVMPFGLCNGPASFQNFINDTLREHLDVFCTAYLDDILIYSEKEEDHEHHVKLVLEKLRQAGLQVDITKCEFDVERVEYLGLVVTTEGTRMDPKKVQTILEWPELKNVKDVQSLLGFANFYRRFIYGFSAITSPLTALTKKGVEFKMDSKARQAVETLKKAFTSDTILRHFDPDRETIVETDASDFVSGGILSQYDNEGVLRPVAFFSKKHSPAECNYEIYDKELMAIVRAFETWRPELEGAAFPTQVVTDHKNLEYFTTTKQLSQRQARWNEFLSRFDFKITYRPGKQGVKPDALTRRSGDLPQEGGDERLQHRHQTVLKPENFAPEVATELGIPPTTPVIHLQNVMTRPELICLTPRVLRNIQLDPEIPLDQAESRTEDIDTATLWKEAKEKDNFEPQVLRMLQQGHRYSKLIQLADCREEHGNLTFRGRRYVPFHQHLRTRIIKEAHDSPAAGHPGRAKTNELVSRTFWWKTLSQDVARYVRNCHICAKSKHSRQGYQGWLRSLPVPTQRWTDVSMDYVTPTNPSEHLGIRYKHILVFVDRLTKLRHLEPTVTMEPTEAAEVFIRSVYRHHGLPERIVSDRGTQFTSTFWKTLCNSLRIQATYSTAWHPETDGQTENANGVMNRYLRGYVNYYADDWAKLLPLAEFAANNTASASTTISPFFANSGQHPRIGYEPLLPS</sequence>
<dbReference type="InterPro" id="IPR043502">
    <property type="entry name" value="DNA/RNA_pol_sf"/>
</dbReference>
<dbReference type="InterPro" id="IPR036397">
    <property type="entry name" value="RNaseH_sf"/>
</dbReference>
<evidence type="ECO:0000256" key="1">
    <source>
        <dbReference type="ARBA" id="ARBA00022679"/>
    </source>
</evidence>
<keyword evidence="1" id="KW-0808">Transferase</keyword>
<dbReference type="InterPro" id="IPR050951">
    <property type="entry name" value="Retrovirus_Pol_polyprotein"/>
</dbReference>
<reference evidence="11" key="1">
    <citation type="journal article" date="2021" name="J Fungi (Basel)">
        <title>Virulence traits and population genomics of the black yeast Aureobasidium melanogenum.</title>
        <authorList>
            <person name="Cernosa A."/>
            <person name="Sun X."/>
            <person name="Gostincar C."/>
            <person name="Fang C."/>
            <person name="Gunde-Cimerman N."/>
            <person name="Song Z."/>
        </authorList>
    </citation>
    <scope>NUCLEOTIDE SEQUENCE</scope>
    <source>
        <strain evidence="11">EXF-8016</strain>
    </source>
</reference>
<dbReference type="FunFam" id="3.30.70.270:FF:000063">
    <property type="entry name" value="Zinc knuckle domaincontaining protein"/>
    <property type="match status" value="1"/>
</dbReference>
<dbReference type="PANTHER" id="PTHR37984:SF5">
    <property type="entry name" value="PROTEIN NYNRIN-LIKE"/>
    <property type="match status" value="1"/>
</dbReference>
<comment type="caution">
    <text evidence="11">The sequence shown here is derived from an EMBL/GenBank/DDBJ whole genome shotgun (WGS) entry which is preliminary data.</text>
</comment>
<evidence type="ECO:0000259" key="10">
    <source>
        <dbReference type="PROSITE" id="PS50994"/>
    </source>
</evidence>
<gene>
    <name evidence="11" type="ORF">KCV03_g10359</name>
</gene>
<evidence type="ECO:0000259" key="9">
    <source>
        <dbReference type="PROSITE" id="PS50878"/>
    </source>
</evidence>
<dbReference type="InterPro" id="IPR043128">
    <property type="entry name" value="Rev_trsase/Diguanyl_cyclase"/>
</dbReference>
<organism evidence="11 12">
    <name type="scientific">Aureobasidium melanogenum</name>
    <name type="common">Aureobasidium pullulans var. melanogenum</name>
    <dbReference type="NCBI Taxonomy" id="46634"/>
    <lineage>
        <taxon>Eukaryota</taxon>
        <taxon>Fungi</taxon>
        <taxon>Dikarya</taxon>
        <taxon>Ascomycota</taxon>
        <taxon>Pezizomycotina</taxon>
        <taxon>Dothideomycetes</taxon>
        <taxon>Dothideomycetidae</taxon>
        <taxon>Dothideales</taxon>
        <taxon>Saccotheciaceae</taxon>
        <taxon>Aureobasidium</taxon>
    </lineage>
</organism>
<dbReference type="GO" id="GO:0004519">
    <property type="term" value="F:endonuclease activity"/>
    <property type="evidence" value="ECO:0007669"/>
    <property type="project" value="UniProtKB-KW"/>
</dbReference>
<dbReference type="GO" id="GO:0016787">
    <property type="term" value="F:hydrolase activity"/>
    <property type="evidence" value="ECO:0007669"/>
    <property type="project" value="UniProtKB-KW"/>
</dbReference>
<protein>
    <recommendedName>
        <fullName evidence="13">Reverse transcriptase</fullName>
    </recommendedName>
</protein>
<evidence type="ECO:0000256" key="7">
    <source>
        <dbReference type="ARBA" id="ARBA00022918"/>
    </source>
</evidence>
<dbReference type="FunFam" id="1.10.340.70:FF:000001">
    <property type="entry name" value="Retrovirus-related Pol polyprotein from transposon gypsy-like Protein"/>
    <property type="match status" value="1"/>
</dbReference>
<dbReference type="InterPro" id="IPR001584">
    <property type="entry name" value="Integrase_cat-core"/>
</dbReference>
<evidence type="ECO:0008006" key="13">
    <source>
        <dbReference type="Google" id="ProtNLM"/>
    </source>
</evidence>
<evidence type="ECO:0000256" key="6">
    <source>
        <dbReference type="ARBA" id="ARBA00022884"/>
    </source>
</evidence>
<feature type="non-terminal residue" evidence="11">
    <location>
        <position position="1"/>
    </location>
</feature>
<dbReference type="Pfam" id="PF17917">
    <property type="entry name" value="RT_RNaseH"/>
    <property type="match status" value="1"/>
</dbReference>
<dbReference type="GO" id="GO:0005634">
    <property type="term" value="C:nucleus"/>
    <property type="evidence" value="ECO:0007669"/>
    <property type="project" value="UniProtKB-ARBA"/>
</dbReference>
<dbReference type="InterPro" id="IPR012337">
    <property type="entry name" value="RNaseH-like_sf"/>
</dbReference>
<accession>A0A9P8G729</accession>
<keyword evidence="2" id="KW-0548">Nucleotidyltransferase</keyword>
<feature type="domain" description="Reverse transcriptase" evidence="9">
    <location>
        <begin position="355"/>
        <end position="534"/>
    </location>
</feature>
<dbReference type="SUPFAM" id="SSF56672">
    <property type="entry name" value="DNA/RNA polymerases"/>
    <property type="match status" value="1"/>
</dbReference>
<keyword evidence="5" id="KW-0378">Hydrolase</keyword>
<name>A0A9P8G729_AURME</name>
<dbReference type="Gene3D" id="3.10.10.10">
    <property type="entry name" value="HIV Type 1 Reverse Transcriptase, subunit A, domain 1"/>
    <property type="match status" value="1"/>
</dbReference>
<feature type="domain" description="Integrase catalytic" evidence="10">
    <location>
        <begin position="954"/>
        <end position="1132"/>
    </location>
</feature>
<dbReference type="GO" id="GO:0003964">
    <property type="term" value="F:RNA-directed DNA polymerase activity"/>
    <property type="evidence" value="ECO:0007669"/>
    <property type="project" value="UniProtKB-KW"/>
</dbReference>
<keyword evidence="4" id="KW-0255">Endonuclease</keyword>
<dbReference type="CDD" id="cd01647">
    <property type="entry name" value="RT_LTR"/>
    <property type="match status" value="1"/>
</dbReference>
<proteinExistence type="predicted"/>
<evidence type="ECO:0000313" key="12">
    <source>
        <dbReference type="Proteomes" id="UP000767238"/>
    </source>
</evidence>
<evidence type="ECO:0000256" key="3">
    <source>
        <dbReference type="ARBA" id="ARBA00022722"/>
    </source>
</evidence>
<evidence type="ECO:0000256" key="8">
    <source>
        <dbReference type="SAM" id="MobiDB-lite"/>
    </source>
</evidence>
<evidence type="ECO:0000256" key="5">
    <source>
        <dbReference type="ARBA" id="ARBA00022801"/>
    </source>
</evidence>
<dbReference type="GO" id="GO:0003723">
    <property type="term" value="F:RNA binding"/>
    <property type="evidence" value="ECO:0007669"/>
    <property type="project" value="UniProtKB-KW"/>
</dbReference>
<dbReference type="GO" id="GO:0015074">
    <property type="term" value="P:DNA integration"/>
    <property type="evidence" value="ECO:0007669"/>
    <property type="project" value="InterPro"/>
</dbReference>
<evidence type="ECO:0000256" key="4">
    <source>
        <dbReference type="ARBA" id="ARBA00022759"/>
    </source>
</evidence>
<dbReference type="EMBL" id="JAHFYH010000292">
    <property type="protein sequence ID" value="KAH0209088.1"/>
    <property type="molecule type" value="Genomic_DNA"/>
</dbReference>
<dbReference type="Gene3D" id="1.10.340.70">
    <property type="match status" value="1"/>
</dbReference>
<reference evidence="11" key="2">
    <citation type="submission" date="2021-08" db="EMBL/GenBank/DDBJ databases">
        <authorList>
            <person name="Gostincar C."/>
            <person name="Sun X."/>
            <person name="Song Z."/>
            <person name="Gunde-Cimerman N."/>
        </authorList>
    </citation>
    <scope>NUCLEOTIDE SEQUENCE</scope>
    <source>
        <strain evidence="11">EXF-8016</strain>
    </source>
</reference>
<dbReference type="Proteomes" id="UP000767238">
    <property type="component" value="Unassembled WGS sequence"/>
</dbReference>
<dbReference type="PROSITE" id="PS50994">
    <property type="entry name" value="INTEGRASE"/>
    <property type="match status" value="1"/>
</dbReference>
<dbReference type="PANTHER" id="PTHR37984">
    <property type="entry name" value="PROTEIN CBG26694"/>
    <property type="match status" value="1"/>
</dbReference>
<dbReference type="InterPro" id="IPR041588">
    <property type="entry name" value="Integrase_H2C2"/>
</dbReference>
<dbReference type="AlphaFoldDB" id="A0A9P8G729"/>
<dbReference type="InterPro" id="IPR000477">
    <property type="entry name" value="RT_dom"/>
</dbReference>
<dbReference type="Pfam" id="PF17921">
    <property type="entry name" value="Integrase_H2C2"/>
    <property type="match status" value="1"/>
</dbReference>
<keyword evidence="3" id="KW-0540">Nuclease</keyword>
<evidence type="ECO:0000313" key="11">
    <source>
        <dbReference type="EMBL" id="KAH0209088.1"/>
    </source>
</evidence>
<feature type="region of interest" description="Disordered" evidence="8">
    <location>
        <begin position="740"/>
        <end position="759"/>
    </location>
</feature>
<dbReference type="Gene3D" id="3.30.420.10">
    <property type="entry name" value="Ribonuclease H-like superfamily/Ribonuclease H"/>
    <property type="match status" value="1"/>
</dbReference>
<evidence type="ECO:0000256" key="2">
    <source>
        <dbReference type="ARBA" id="ARBA00022695"/>
    </source>
</evidence>
<dbReference type="Pfam" id="PF00078">
    <property type="entry name" value="RVT_1"/>
    <property type="match status" value="1"/>
</dbReference>
<dbReference type="PROSITE" id="PS50878">
    <property type="entry name" value="RT_POL"/>
    <property type="match status" value="1"/>
</dbReference>
<dbReference type="CDD" id="cd09274">
    <property type="entry name" value="RNase_HI_RT_Ty3"/>
    <property type="match status" value="1"/>
</dbReference>
<dbReference type="InterPro" id="IPR041373">
    <property type="entry name" value="RT_RNaseH"/>
</dbReference>
<dbReference type="SUPFAM" id="SSF53098">
    <property type="entry name" value="Ribonuclease H-like"/>
    <property type="match status" value="1"/>
</dbReference>
<dbReference type="Gene3D" id="3.30.70.270">
    <property type="match status" value="2"/>
</dbReference>
<keyword evidence="7" id="KW-0695">RNA-directed DNA polymerase</keyword>
<keyword evidence="6" id="KW-0694">RNA-binding</keyword>